<dbReference type="SUPFAM" id="SSF51735">
    <property type="entry name" value="NAD(P)-binding Rossmann-fold domains"/>
    <property type="match status" value="1"/>
</dbReference>
<dbReference type="GO" id="GO:0005737">
    <property type="term" value="C:cytoplasm"/>
    <property type="evidence" value="ECO:0007669"/>
    <property type="project" value="TreeGrafter"/>
</dbReference>
<dbReference type="PANTHER" id="PTHR14097:SF7">
    <property type="entry name" value="OXIDOREDUCTASE HTATIP2"/>
    <property type="match status" value="1"/>
</dbReference>
<organism evidence="4 5">
    <name type="scientific">Actinia tenebrosa</name>
    <name type="common">Australian red waratah sea anemone</name>
    <dbReference type="NCBI Taxonomy" id="6105"/>
    <lineage>
        <taxon>Eukaryota</taxon>
        <taxon>Metazoa</taxon>
        <taxon>Cnidaria</taxon>
        <taxon>Anthozoa</taxon>
        <taxon>Hexacorallia</taxon>
        <taxon>Actiniaria</taxon>
        <taxon>Actiniidae</taxon>
        <taxon>Actinia</taxon>
    </lineage>
</organism>
<reference evidence="5" key="1">
    <citation type="submission" date="2025-08" db="UniProtKB">
        <authorList>
            <consortium name="RefSeq"/>
        </authorList>
    </citation>
    <scope>IDENTIFICATION</scope>
    <source>
        <tissue evidence="5">Tentacle</tissue>
    </source>
</reference>
<evidence type="ECO:0000313" key="4">
    <source>
        <dbReference type="Proteomes" id="UP000515163"/>
    </source>
</evidence>
<comment type="subunit">
    <text evidence="1">Monomer. Forms homodimers during oxidative stress. Interacts (via N-terminus) with elongation factor EEF1A1 (via middle-region); the interaction is direct and competes with EEF1A1 binding to guanyl-nucleotide exchange factor EEF1B2, thereby inhibiting GDP for GTP exchange and reactivation of EEF1A1. Interacts with nuclear transport receptors XPO4, IPO5/RANBP5, IPO7, IPO9 and KPNB1 as well as GCN1L1/GCN1 and LRPPRC probably through their HEAT repeats. Binds NCOA5/CIA.</text>
</comment>
<dbReference type="Proteomes" id="UP000515163">
    <property type="component" value="Unplaced"/>
</dbReference>
<sequence length="245" mass="26824">MAEGGVKEGSTGDPGESLGIKAILVGATGAIGECLLGELVASKNYSKIVVLGRRESQVPEKYGVDQKAEESSGRLQQHKVDFEQISNDTVGEYFKDKDVFFCTLGTTRKTAGSAEAFHHIDHDYVVNCAKVARDVGVSSVSYVSSQGANANSWFLYPKTKGEVEEALKNLKFKFTSIYRPGLLDRGSKKRFVEKLAGWVVNSIAVSDVAKAMRVDGEKQVQQKSSETEVTNLYFNDDMWKLCSES</sequence>
<dbReference type="GO" id="GO:0003824">
    <property type="term" value="F:catalytic activity"/>
    <property type="evidence" value="ECO:0007669"/>
    <property type="project" value="UniProtKB-ARBA"/>
</dbReference>
<protein>
    <recommendedName>
        <fullName evidence="2">Protein HTATIP2</fullName>
    </recommendedName>
</protein>
<dbReference type="InParanoid" id="A0A6P8HP99"/>
<dbReference type="FunFam" id="3.40.50.720:FF:001048">
    <property type="entry name" value="Predicted protein"/>
    <property type="match status" value="1"/>
</dbReference>
<dbReference type="FunCoup" id="A0A6P8HP99">
    <property type="interactions" value="1073"/>
</dbReference>
<evidence type="ECO:0000256" key="2">
    <source>
        <dbReference type="ARBA" id="ARBA00093604"/>
    </source>
</evidence>
<evidence type="ECO:0000313" key="5">
    <source>
        <dbReference type="RefSeq" id="XP_031558214.1"/>
    </source>
</evidence>
<dbReference type="Gene3D" id="3.40.50.720">
    <property type="entry name" value="NAD(P)-binding Rossmann-like Domain"/>
    <property type="match status" value="1"/>
</dbReference>
<proteinExistence type="predicted"/>
<dbReference type="GeneID" id="116294706"/>
<evidence type="ECO:0000256" key="1">
    <source>
        <dbReference type="ARBA" id="ARBA00093483"/>
    </source>
</evidence>
<dbReference type="OrthoDB" id="430436at2759"/>
<dbReference type="InterPro" id="IPR036291">
    <property type="entry name" value="NAD(P)-bd_dom_sf"/>
</dbReference>
<dbReference type="RefSeq" id="XP_031558214.1">
    <property type="nucleotide sequence ID" value="XM_031702354.1"/>
</dbReference>
<keyword evidence="4" id="KW-1185">Reference proteome</keyword>
<accession>A0A6P8HP99</accession>
<dbReference type="GO" id="GO:0051170">
    <property type="term" value="P:import into nucleus"/>
    <property type="evidence" value="ECO:0007669"/>
    <property type="project" value="TreeGrafter"/>
</dbReference>
<dbReference type="Pfam" id="PF13460">
    <property type="entry name" value="NAD_binding_10"/>
    <property type="match status" value="1"/>
</dbReference>
<gene>
    <name evidence="5" type="primary">LOC116294706</name>
</gene>
<name>A0A6P8HP99_ACTTE</name>
<feature type="domain" description="NAD(P)-binding" evidence="3">
    <location>
        <begin position="26"/>
        <end position="212"/>
    </location>
</feature>
<dbReference type="InterPro" id="IPR016040">
    <property type="entry name" value="NAD(P)-bd_dom"/>
</dbReference>
<dbReference type="AlphaFoldDB" id="A0A6P8HP99"/>
<dbReference type="PANTHER" id="PTHR14097">
    <property type="entry name" value="OXIDOREDUCTASE HTATIP2"/>
    <property type="match status" value="1"/>
</dbReference>
<evidence type="ECO:0000259" key="3">
    <source>
        <dbReference type="Pfam" id="PF13460"/>
    </source>
</evidence>
<dbReference type="KEGG" id="aten:116294706"/>